<gene>
    <name evidence="2" type="ORF">PR048_004968</name>
</gene>
<organism evidence="2 3">
    <name type="scientific">Dryococelus australis</name>
    <dbReference type="NCBI Taxonomy" id="614101"/>
    <lineage>
        <taxon>Eukaryota</taxon>
        <taxon>Metazoa</taxon>
        <taxon>Ecdysozoa</taxon>
        <taxon>Arthropoda</taxon>
        <taxon>Hexapoda</taxon>
        <taxon>Insecta</taxon>
        <taxon>Pterygota</taxon>
        <taxon>Neoptera</taxon>
        <taxon>Polyneoptera</taxon>
        <taxon>Phasmatodea</taxon>
        <taxon>Verophasmatodea</taxon>
        <taxon>Anareolatae</taxon>
        <taxon>Phasmatidae</taxon>
        <taxon>Eurycanthinae</taxon>
        <taxon>Dryococelus</taxon>
    </lineage>
</organism>
<evidence type="ECO:0000313" key="2">
    <source>
        <dbReference type="EMBL" id="KAJ8892388.1"/>
    </source>
</evidence>
<keyword evidence="3" id="KW-1185">Reference proteome</keyword>
<dbReference type="Proteomes" id="UP001159363">
    <property type="component" value="Chromosome 2"/>
</dbReference>
<accession>A0ABQ9I8Z4</accession>
<feature type="region of interest" description="Disordered" evidence="1">
    <location>
        <begin position="1"/>
        <end position="20"/>
    </location>
</feature>
<dbReference type="EMBL" id="JARBHB010000002">
    <property type="protein sequence ID" value="KAJ8892388.1"/>
    <property type="molecule type" value="Genomic_DNA"/>
</dbReference>
<evidence type="ECO:0000313" key="3">
    <source>
        <dbReference type="Proteomes" id="UP001159363"/>
    </source>
</evidence>
<sequence>MASIDPLQPVDDPSGTYSHEMPQHTLLASHQGEPGSIRATPEFSQVGIVANDVAGRRVFSGISRFPRPRIPGTAPFSPNFTLIGSQDLDVKNRPSVSSRLHLPDLGRGGVVVRLFASHLSEPGSNRGGIAPGFSHVNRADMTLVGGFSGLPFPYLRISAVFSTSHLPLNLPAGFLEVHPSPPLLHSFTAPSSPHFTVTAAQELTVKSADQNIPTLNNFGSLRRTGFNPRPGNSGFLHVGIVTDDAVGRRVFLGISRFPAI</sequence>
<name>A0ABQ9I8Z4_9NEOP</name>
<reference evidence="2 3" key="1">
    <citation type="submission" date="2023-02" db="EMBL/GenBank/DDBJ databases">
        <title>LHISI_Scaffold_Assembly.</title>
        <authorList>
            <person name="Stuart O.P."/>
            <person name="Cleave R."/>
            <person name="Magrath M.J.L."/>
            <person name="Mikheyev A.S."/>
        </authorList>
    </citation>
    <scope>NUCLEOTIDE SEQUENCE [LARGE SCALE GENOMIC DNA]</scope>
    <source>
        <strain evidence="2">Daus_M_001</strain>
        <tissue evidence="2">Leg muscle</tissue>
    </source>
</reference>
<protein>
    <submittedName>
        <fullName evidence="2">Uncharacterized protein</fullName>
    </submittedName>
</protein>
<proteinExistence type="predicted"/>
<comment type="caution">
    <text evidence="2">The sequence shown here is derived from an EMBL/GenBank/DDBJ whole genome shotgun (WGS) entry which is preliminary data.</text>
</comment>
<evidence type="ECO:0000256" key="1">
    <source>
        <dbReference type="SAM" id="MobiDB-lite"/>
    </source>
</evidence>